<feature type="transmembrane region" description="Helical" evidence="5">
    <location>
        <begin position="244"/>
        <end position="263"/>
    </location>
</feature>
<comment type="subcellular location">
    <subcellularLocation>
        <location evidence="5">Cell membrane</location>
        <topology evidence="5">Multi-pass membrane protein</topology>
    </subcellularLocation>
</comment>
<feature type="transmembrane region" description="Helical" evidence="5">
    <location>
        <begin position="200"/>
        <end position="224"/>
    </location>
</feature>
<feature type="transmembrane region" description="Helical" evidence="5">
    <location>
        <begin position="149"/>
        <end position="171"/>
    </location>
</feature>
<evidence type="ECO:0000256" key="2">
    <source>
        <dbReference type="ARBA" id="ARBA00022692"/>
    </source>
</evidence>
<keyword evidence="6" id="KW-0175">Coiled coil</keyword>
<evidence type="ECO:0000256" key="1">
    <source>
        <dbReference type="ARBA" id="ARBA00022475"/>
    </source>
</evidence>
<comment type="similarity">
    <text evidence="5">Belongs to the UPF0182 family.</text>
</comment>
<dbReference type="HAMAP" id="MF_01600">
    <property type="entry name" value="UPF0182"/>
    <property type="match status" value="1"/>
</dbReference>
<dbReference type="PANTHER" id="PTHR39344:SF1">
    <property type="entry name" value="UPF0182 PROTEIN SLL1060"/>
    <property type="match status" value="1"/>
</dbReference>
<reference evidence="7 8" key="1">
    <citation type="submission" date="2019-03" db="EMBL/GenBank/DDBJ databases">
        <title>Genomic Encyclopedia of Type Strains, Phase IV (KMG-IV): sequencing the most valuable type-strain genomes for metagenomic binning, comparative biology and taxonomic classification.</title>
        <authorList>
            <person name="Goeker M."/>
        </authorList>
    </citation>
    <scope>NUCLEOTIDE SEQUENCE [LARGE SCALE GENOMIC DNA]</scope>
    <source>
        <strain evidence="7 8">DSM 24455</strain>
    </source>
</reference>
<evidence type="ECO:0000256" key="6">
    <source>
        <dbReference type="SAM" id="Coils"/>
    </source>
</evidence>
<dbReference type="PANTHER" id="PTHR39344">
    <property type="entry name" value="UPF0182 PROTEIN SLL1060"/>
    <property type="match status" value="1"/>
</dbReference>
<evidence type="ECO:0000256" key="4">
    <source>
        <dbReference type="ARBA" id="ARBA00023136"/>
    </source>
</evidence>
<evidence type="ECO:0000313" key="7">
    <source>
        <dbReference type="EMBL" id="TDT45992.1"/>
    </source>
</evidence>
<name>A0A4R7K646_9CLOT</name>
<keyword evidence="8" id="KW-1185">Reference proteome</keyword>
<dbReference type="GO" id="GO:0005576">
    <property type="term" value="C:extracellular region"/>
    <property type="evidence" value="ECO:0007669"/>
    <property type="project" value="TreeGrafter"/>
</dbReference>
<feature type="coiled-coil region" evidence="6">
    <location>
        <begin position="853"/>
        <end position="899"/>
    </location>
</feature>
<organism evidence="7 8">
    <name type="scientific">Fonticella tunisiensis</name>
    <dbReference type="NCBI Taxonomy" id="1096341"/>
    <lineage>
        <taxon>Bacteria</taxon>
        <taxon>Bacillati</taxon>
        <taxon>Bacillota</taxon>
        <taxon>Clostridia</taxon>
        <taxon>Eubacteriales</taxon>
        <taxon>Clostridiaceae</taxon>
        <taxon>Fonticella</taxon>
    </lineage>
</organism>
<comment type="caution">
    <text evidence="7">The sequence shown here is derived from an EMBL/GenBank/DDBJ whole genome shotgun (WGS) entry which is preliminary data.</text>
</comment>
<feature type="transmembrane region" description="Helical" evidence="5">
    <location>
        <begin position="270"/>
        <end position="288"/>
    </location>
</feature>
<gene>
    <name evidence="7" type="ORF">EDD71_14212</name>
</gene>
<evidence type="ECO:0000256" key="3">
    <source>
        <dbReference type="ARBA" id="ARBA00022989"/>
    </source>
</evidence>
<keyword evidence="4 5" id="KW-0472">Membrane</keyword>
<dbReference type="EMBL" id="SOAZ01000042">
    <property type="protein sequence ID" value="TDT45992.1"/>
    <property type="molecule type" value="Genomic_DNA"/>
</dbReference>
<feature type="transmembrane region" description="Helical" evidence="5">
    <location>
        <begin position="92"/>
        <end position="115"/>
    </location>
</feature>
<dbReference type="GO" id="GO:0005886">
    <property type="term" value="C:plasma membrane"/>
    <property type="evidence" value="ECO:0007669"/>
    <property type="project" value="UniProtKB-SubCell"/>
</dbReference>
<keyword evidence="1 5" id="KW-1003">Cell membrane</keyword>
<dbReference type="OrthoDB" id="9763654at2"/>
<evidence type="ECO:0000313" key="8">
    <source>
        <dbReference type="Proteomes" id="UP000295325"/>
    </source>
</evidence>
<dbReference type="RefSeq" id="WP_133629440.1">
    <property type="nucleotide sequence ID" value="NZ_SOAZ01000042.1"/>
</dbReference>
<keyword evidence="3 5" id="KW-1133">Transmembrane helix</keyword>
<keyword evidence="2 5" id="KW-0812">Transmembrane</keyword>
<dbReference type="AlphaFoldDB" id="A0A4R7K646"/>
<dbReference type="Proteomes" id="UP000295325">
    <property type="component" value="Unassembled WGS sequence"/>
</dbReference>
<feature type="transmembrane region" description="Helical" evidence="5">
    <location>
        <begin position="7"/>
        <end position="27"/>
    </location>
</feature>
<proteinExistence type="inferred from homology"/>
<dbReference type="Pfam" id="PF03699">
    <property type="entry name" value="UPF0182"/>
    <property type="match status" value="1"/>
</dbReference>
<dbReference type="InterPro" id="IPR005372">
    <property type="entry name" value="UPF0182"/>
</dbReference>
<sequence>MKKGIGKAAAIIIGLLFLLFLLSSFIVDFQWFKEVGYVNVFLTSIKAKVLIFVPLIVIFFITINLYLRYLRRGFLRFNNIVYDRKTLSTQNMAINITSILLSFIIASAFTGSFWYRILEFLNATDFNVKDPIFNIDVGFYMFKLPLIEGMLGVLITIVAVLVLGAIIFYGASRAKDGLRSPGGFIKMHESPEGKFIAKQIAIFGAILLILLSALFYIKVLNLVYSSRGVAFGASYTDIKVSLPMYRIISVFCIISAFVIAFSIIRKKAKIIIGTAAFMVLLIVSERLISFGVEKFIVAPNAWNKERPYLTYNIDFTRKAFGLDNIKVIDFKLDDVLTQKDIDENRGTIDNIRINEFAQALEVYNQIQAIRNYYRFNDVDIDRYNIGGELKQVFVAPRELDNSNRESKFQTWQNRHLFYTHGYGVVMSYTNTVMSSGLPQFIMKDIPTQSEFIKVDKPQIYFGEQNDDYIVVGARSNEIDYPSGNDNATTRYDGKAGIPLNFFNRILFTLNKGTLNFLLSNDITSNSRIVLNRNIVNRVKKIAPFINYDEDPYLVVSNGRIYWIIDGYTTSSRYPFSEPYDGINYIRNSIKVIVDAYDGTVDFYLADDSDAVAKTINKIYSGLFKSLDKMPEDLKNHLRYSEDVFLIQSRVYEKYHMTNPSVFYNSEDLWSIAKYKEVNGEDRNVEAVYQVMRLPGEENEEFLLTIPFTVAKKENMEAWLAARMDKENMGKMVLIRFPKDKSVLGPNQFNSKINSDTEISSQLSLWNQQGSQVIIGETNIIPINNSLIYVRPLYLRAQSGSSLPELKRVIVGFGEKVVMADSIENAFVKLFNTKIVEEPSAQTPPEETQVDGSIRDLANRASELFTKAQEAQRAGDWAAYGNYLKELEDVLRKLKDASNR</sequence>
<accession>A0A4R7K646</accession>
<evidence type="ECO:0000256" key="5">
    <source>
        <dbReference type="HAMAP-Rule" id="MF_01600"/>
    </source>
</evidence>
<protein>
    <recommendedName>
        <fullName evidence="5">UPF0182 protein EDD71_14212</fullName>
    </recommendedName>
</protein>
<feature type="transmembrane region" description="Helical" evidence="5">
    <location>
        <begin position="47"/>
        <end position="67"/>
    </location>
</feature>